<dbReference type="STRING" id="288004.AL038_03065"/>
<dbReference type="Proteomes" id="UP000234271">
    <property type="component" value="Chromosome"/>
</dbReference>
<keyword evidence="3" id="KW-0804">Transcription</keyword>
<dbReference type="InterPro" id="IPR003759">
    <property type="entry name" value="Cbl-bd_cap"/>
</dbReference>
<dbReference type="SMART" id="SM00422">
    <property type="entry name" value="HTH_MERR"/>
    <property type="match status" value="1"/>
</dbReference>
<dbReference type="PANTHER" id="PTHR30204">
    <property type="entry name" value="REDOX-CYCLING DRUG-SENSING TRANSCRIPTIONAL ACTIVATOR SOXR"/>
    <property type="match status" value="1"/>
</dbReference>
<dbReference type="InterPro" id="IPR047057">
    <property type="entry name" value="MerR_fam"/>
</dbReference>
<evidence type="ECO:0000313" key="7">
    <source>
        <dbReference type="Proteomes" id="UP000234271"/>
    </source>
</evidence>
<dbReference type="Gene3D" id="1.10.1240.10">
    <property type="entry name" value="Methionine synthase domain"/>
    <property type="match status" value="1"/>
</dbReference>
<dbReference type="PROSITE" id="PS50937">
    <property type="entry name" value="HTH_MERR_2"/>
    <property type="match status" value="1"/>
</dbReference>
<dbReference type="Pfam" id="PF02607">
    <property type="entry name" value="B12-binding_2"/>
    <property type="match status" value="1"/>
</dbReference>
<feature type="domain" description="B12-binding" evidence="5">
    <location>
        <begin position="181"/>
        <end position="305"/>
    </location>
</feature>
<dbReference type="InterPro" id="IPR036594">
    <property type="entry name" value="Meth_synthase_dom"/>
</dbReference>
<sequence>MMTTDSLTIDQYRYPIRTVASLTGVNPITLRAWERRYGLMTPYRTAKGHRLYSQQDIDLICRVVDLLEAGIPISQVKQALCQRSAQGTEVKAENMWGCYLQHMLVAISRLDEACLEATYNEVLSLYSIDVFTNKLILPLLQLLGKRWENTEGSVAEEHFFSVYLRNKLGARFHHHSGMSNGFRLLCACVSGEYHEFGLLFFALAANAQGYETVVLGANIPLQELPLATKRSHSHAIVLSSRVSSLASVLTAELPQLVKNVNVPVWIGGQGSSVYHDEIMQAGAIPLGEDICQGLKCIHQQFTTVR</sequence>
<dbReference type="InterPro" id="IPR036724">
    <property type="entry name" value="Cobalamin-bd_sf"/>
</dbReference>
<dbReference type="Gene3D" id="3.40.50.280">
    <property type="entry name" value="Cobalamin-binding domain"/>
    <property type="match status" value="1"/>
</dbReference>
<dbReference type="OrthoDB" id="9800334at2"/>
<dbReference type="GO" id="GO:0031419">
    <property type="term" value="F:cobalamin binding"/>
    <property type="evidence" value="ECO:0007669"/>
    <property type="project" value="InterPro"/>
</dbReference>
<dbReference type="EMBL" id="CP018889">
    <property type="protein sequence ID" value="AUI67761.2"/>
    <property type="molecule type" value="Genomic_DNA"/>
</dbReference>
<dbReference type="GO" id="GO:0003677">
    <property type="term" value="F:DNA binding"/>
    <property type="evidence" value="ECO:0007669"/>
    <property type="project" value="UniProtKB-KW"/>
</dbReference>
<proteinExistence type="predicted"/>
<accession>A0A2N9YBC5</accession>
<dbReference type="CDD" id="cd01104">
    <property type="entry name" value="HTH_MlrA-CarA"/>
    <property type="match status" value="1"/>
</dbReference>
<dbReference type="InterPro" id="IPR000551">
    <property type="entry name" value="MerR-type_HTH_dom"/>
</dbReference>
<keyword evidence="2" id="KW-0238">DNA-binding</keyword>
<dbReference type="Pfam" id="PF02310">
    <property type="entry name" value="B12-binding"/>
    <property type="match status" value="1"/>
</dbReference>
<keyword evidence="7" id="KW-1185">Reference proteome</keyword>
<dbReference type="GO" id="GO:0046872">
    <property type="term" value="F:metal ion binding"/>
    <property type="evidence" value="ECO:0007669"/>
    <property type="project" value="InterPro"/>
</dbReference>
<dbReference type="Pfam" id="PF13411">
    <property type="entry name" value="MerR_1"/>
    <property type="match status" value="1"/>
</dbReference>
<keyword evidence="1" id="KW-0805">Transcription regulation</keyword>
<dbReference type="RefSeq" id="WP_101539112.1">
    <property type="nucleotide sequence ID" value="NZ_CP012373.2"/>
</dbReference>
<evidence type="ECO:0000259" key="5">
    <source>
        <dbReference type="PROSITE" id="PS51332"/>
    </source>
</evidence>
<feature type="domain" description="HTH merR-type" evidence="4">
    <location>
        <begin position="13"/>
        <end position="82"/>
    </location>
</feature>
<dbReference type="InterPro" id="IPR009061">
    <property type="entry name" value="DNA-bd_dom_put_sf"/>
</dbReference>
<evidence type="ECO:0000259" key="4">
    <source>
        <dbReference type="PROSITE" id="PS50937"/>
    </source>
</evidence>
<dbReference type="GO" id="GO:0003700">
    <property type="term" value="F:DNA-binding transcription factor activity"/>
    <property type="evidence" value="ECO:0007669"/>
    <property type="project" value="InterPro"/>
</dbReference>
<evidence type="ECO:0000256" key="3">
    <source>
        <dbReference type="ARBA" id="ARBA00023163"/>
    </source>
</evidence>
<reference evidence="7" key="1">
    <citation type="submission" date="2016-12" db="EMBL/GenBank/DDBJ databases">
        <title>Complete Genome Sequence of Beggiatoa leptomitiformis D-401.</title>
        <authorList>
            <person name="Fomenkov A."/>
            <person name="Vincze T."/>
            <person name="Grabovich M."/>
            <person name="Anton B.P."/>
            <person name="Dubinina G."/>
            <person name="Orlova M."/>
            <person name="Belousova E."/>
            <person name="Roberts R.J."/>
        </authorList>
    </citation>
    <scope>NUCLEOTIDE SEQUENCE [LARGE SCALE GENOMIC DNA]</scope>
    <source>
        <strain evidence="7">D-401</strain>
    </source>
</reference>
<dbReference type="SUPFAM" id="SSF52242">
    <property type="entry name" value="Cobalamin (vitamin B12)-binding domain"/>
    <property type="match status" value="1"/>
</dbReference>
<protein>
    <submittedName>
        <fullName evidence="6">MerR family transcriptional regulator</fullName>
    </submittedName>
</protein>
<dbReference type="AlphaFoldDB" id="A0A2N9YBC5"/>
<dbReference type="SUPFAM" id="SSF46955">
    <property type="entry name" value="Putative DNA-binding domain"/>
    <property type="match status" value="1"/>
</dbReference>
<dbReference type="InterPro" id="IPR006158">
    <property type="entry name" value="Cobalamin-bd"/>
</dbReference>
<name>A0A2N9YBC5_9GAMM</name>
<evidence type="ECO:0000256" key="1">
    <source>
        <dbReference type="ARBA" id="ARBA00023015"/>
    </source>
</evidence>
<gene>
    <name evidence="6" type="ORF">BLE401_02975</name>
</gene>
<dbReference type="PROSITE" id="PS51332">
    <property type="entry name" value="B12_BINDING"/>
    <property type="match status" value="1"/>
</dbReference>
<organism evidence="6 7">
    <name type="scientific">Beggiatoa leptomitoformis</name>
    <dbReference type="NCBI Taxonomy" id="288004"/>
    <lineage>
        <taxon>Bacteria</taxon>
        <taxon>Pseudomonadati</taxon>
        <taxon>Pseudomonadota</taxon>
        <taxon>Gammaproteobacteria</taxon>
        <taxon>Thiotrichales</taxon>
        <taxon>Thiotrichaceae</taxon>
        <taxon>Beggiatoa</taxon>
    </lineage>
</organism>
<dbReference type="PANTHER" id="PTHR30204:SF67">
    <property type="entry name" value="HTH-TYPE TRANSCRIPTIONAL REGULATOR MLRA-RELATED"/>
    <property type="match status" value="1"/>
</dbReference>
<evidence type="ECO:0000313" key="6">
    <source>
        <dbReference type="EMBL" id="AUI67761.2"/>
    </source>
</evidence>
<dbReference type="Gene3D" id="1.10.1660.10">
    <property type="match status" value="1"/>
</dbReference>
<evidence type="ECO:0000256" key="2">
    <source>
        <dbReference type="ARBA" id="ARBA00023125"/>
    </source>
</evidence>